<feature type="compositionally biased region" description="Basic and acidic residues" evidence="4">
    <location>
        <begin position="653"/>
        <end position="664"/>
    </location>
</feature>
<feature type="compositionally biased region" description="Pro residues" evidence="4">
    <location>
        <begin position="719"/>
        <end position="731"/>
    </location>
</feature>
<dbReference type="InterPro" id="IPR015943">
    <property type="entry name" value="WD40/YVTN_repeat-like_dom_sf"/>
</dbReference>
<dbReference type="InterPro" id="IPR052234">
    <property type="entry name" value="U5_snRNP_Component"/>
</dbReference>
<dbReference type="HOGENOM" id="CLU_283146_0_0_1"/>
<evidence type="ECO:0000256" key="3">
    <source>
        <dbReference type="PROSITE-ProRule" id="PRU00221"/>
    </source>
</evidence>
<accession>A0A0C9XQ97</accession>
<feature type="compositionally biased region" description="Low complexity" evidence="4">
    <location>
        <begin position="518"/>
        <end position="542"/>
    </location>
</feature>
<feature type="region of interest" description="Disordered" evidence="4">
    <location>
        <begin position="716"/>
        <end position="764"/>
    </location>
</feature>
<dbReference type="EMBL" id="KN838576">
    <property type="protein sequence ID" value="KIK03789.1"/>
    <property type="molecule type" value="Genomic_DNA"/>
</dbReference>
<feature type="compositionally biased region" description="Polar residues" evidence="4">
    <location>
        <begin position="378"/>
        <end position="397"/>
    </location>
</feature>
<feature type="region of interest" description="Disordered" evidence="4">
    <location>
        <begin position="518"/>
        <end position="684"/>
    </location>
</feature>
<evidence type="ECO:0000256" key="1">
    <source>
        <dbReference type="ARBA" id="ARBA00022574"/>
    </source>
</evidence>
<dbReference type="GO" id="GO:0003723">
    <property type="term" value="F:RNA binding"/>
    <property type="evidence" value="ECO:0007669"/>
    <property type="project" value="TreeGrafter"/>
</dbReference>
<dbReference type="InterPro" id="IPR001680">
    <property type="entry name" value="WD40_rpt"/>
</dbReference>
<dbReference type="InterPro" id="IPR036322">
    <property type="entry name" value="WD40_repeat_dom_sf"/>
</dbReference>
<evidence type="ECO:0000256" key="2">
    <source>
        <dbReference type="ARBA" id="ARBA00022737"/>
    </source>
</evidence>
<feature type="region of interest" description="Disordered" evidence="4">
    <location>
        <begin position="357"/>
        <end position="404"/>
    </location>
</feature>
<proteinExistence type="predicted"/>
<sequence length="1101" mass="117517">MGESSTPEANEAPISATVASILGVKGLRFRPHGSSQKAHVVLRRVVEEDDSSDDGRVTRVVRFSLFAHKRIEVKPGKEILLTVATQDGSFKDTAIVFEGDLPGEECDSVEEDVTPAFKEEEEETYYPPLGHAIPPKMRRAWTKRIEEVVSVAPQPAPRISVGVQVERSYESTSAQARQAYLSTSTQTDFIGVSVHTQVDPGPGPQFRTADRSAVQVPKDQYTQTELERSPSPMELDSPNTTPLVLSAVIPPVEDKSLSNFVPPLSSNLYYPNLFSADKSIVMRDLQQRDTTIDTVAPAHAIPCPTTALSSLDTNSKRQRQEDKIHCMSIPAILNTTPSSNSLLYSAVHTVESGAEAISKPADGQTSSTKASALKETQKACQTKKNAVASSSKITSDQPISNPNPPPIMPSGLRLFGEALQGLSSRAQEKSPATVLPGSQSLAPFIAKLPEPRVNGGSPPPDPKAFAHVVSGPSTNPLGIKPSSNSMIHRSQRAPPSAPKILKQATAAKKPVVVGTGWSAARTSTGGSSSTSASSSSSSLSSSPPLPTPPPTAPAPRVAVKTASLSQITAYSDSPSPPPPPEGDPPPKPPTPAPPSTPPPPVSKWKRVAPDFTPTTNNVGPSAKHLPPASHSTLPATSNPQNSTSGVVNGRRTVSHDVPLKDRISPDSSTPKVLPPPPPASSTRDLLSRLFDIPGGPPVPPPATLTNMTANANKVVPTAVPAPPTHPLPPKPVAAIHTGSTYRGAKRDRPISPEPDRKSRRRKRTFKWPTVDSNATMSLQGEGNLGVRTIAFSADGSHFALSCADRTIRIWNNRTRSEIARLSHNAPIMATMWMDGDAGVITLGEDGLVSKWTRSGENHWKWAKILDAGVDGGTGEDPICLAYLKDRLAVSFPHLGVKVWAWCKGTWQPQRSIIRQGVTTIKFIDDGAAIIGGTREGVLWYCEIPNGTLRVYCFLKTRITSLDVSPTGLHLLAGQTTGDAQLVTIHKAEKKGTLDQNYTCKELDAASGNAFSPLFATKGQAIVFANVEGCVLVWDRKKGATVYGLEHDEDDWIQAVASFDGAPGRDGCLLTGTKQGQLSWWSQPVAAPQTDESQKKRAKVGM</sequence>
<dbReference type="SUPFAM" id="SSF50978">
    <property type="entry name" value="WD40 repeat-like"/>
    <property type="match status" value="1"/>
</dbReference>
<evidence type="ECO:0008006" key="7">
    <source>
        <dbReference type="Google" id="ProtNLM"/>
    </source>
</evidence>
<dbReference type="PANTHER" id="PTHR44006">
    <property type="entry name" value="U5 SMALL NUCLEAR RIBONUCLEOPROTEIN 40 KDA PROTEIN"/>
    <property type="match status" value="1"/>
</dbReference>
<feature type="region of interest" description="Disordered" evidence="4">
    <location>
        <begin position="448"/>
        <end position="496"/>
    </location>
</feature>
<feature type="compositionally biased region" description="Pro residues" evidence="4">
    <location>
        <begin position="574"/>
        <end position="601"/>
    </location>
</feature>
<protein>
    <recommendedName>
        <fullName evidence="7">WD40 repeat-like protein</fullName>
    </recommendedName>
</protein>
<dbReference type="PANTHER" id="PTHR44006:SF1">
    <property type="entry name" value="U5 SMALL NUCLEAR RIBONUCLEOPROTEIN 40 KDA PROTEIN"/>
    <property type="match status" value="1"/>
</dbReference>
<reference evidence="6" key="2">
    <citation type="submission" date="2015-01" db="EMBL/GenBank/DDBJ databases">
        <title>Evolutionary Origins and Diversification of the Mycorrhizal Mutualists.</title>
        <authorList>
            <consortium name="DOE Joint Genome Institute"/>
            <consortium name="Mycorrhizal Genomics Consortium"/>
            <person name="Kohler A."/>
            <person name="Kuo A."/>
            <person name="Nagy L.G."/>
            <person name="Floudas D."/>
            <person name="Copeland A."/>
            <person name="Barry K.W."/>
            <person name="Cichocki N."/>
            <person name="Veneault-Fourrey C."/>
            <person name="LaButti K."/>
            <person name="Lindquist E.A."/>
            <person name="Lipzen A."/>
            <person name="Lundell T."/>
            <person name="Morin E."/>
            <person name="Murat C."/>
            <person name="Riley R."/>
            <person name="Ohm R."/>
            <person name="Sun H."/>
            <person name="Tunlid A."/>
            <person name="Henrissat B."/>
            <person name="Grigoriev I.V."/>
            <person name="Hibbett D.S."/>
            <person name="Martin F."/>
        </authorList>
    </citation>
    <scope>NUCLEOTIDE SEQUENCE [LARGE SCALE GENOMIC DNA]</scope>
    <source>
        <strain evidence="6">LaAM-08-1</strain>
    </source>
</reference>
<feature type="compositionally biased region" description="Polar residues" evidence="4">
    <location>
        <begin position="629"/>
        <end position="646"/>
    </location>
</feature>
<dbReference type="SMART" id="SM00320">
    <property type="entry name" value="WD40"/>
    <property type="match status" value="3"/>
</dbReference>
<feature type="compositionally biased region" description="Pro residues" evidence="4">
    <location>
        <begin position="543"/>
        <end position="553"/>
    </location>
</feature>
<dbReference type="GO" id="GO:0071013">
    <property type="term" value="C:catalytic step 2 spliceosome"/>
    <property type="evidence" value="ECO:0007669"/>
    <property type="project" value="TreeGrafter"/>
</dbReference>
<evidence type="ECO:0000313" key="6">
    <source>
        <dbReference type="Proteomes" id="UP000054477"/>
    </source>
</evidence>
<reference evidence="5 6" key="1">
    <citation type="submission" date="2014-04" db="EMBL/GenBank/DDBJ databases">
        <authorList>
            <consortium name="DOE Joint Genome Institute"/>
            <person name="Kuo A."/>
            <person name="Kohler A."/>
            <person name="Nagy L.G."/>
            <person name="Floudas D."/>
            <person name="Copeland A."/>
            <person name="Barry K.W."/>
            <person name="Cichocki N."/>
            <person name="Veneault-Fourrey C."/>
            <person name="LaButti K."/>
            <person name="Lindquist E.A."/>
            <person name="Lipzen A."/>
            <person name="Lundell T."/>
            <person name="Morin E."/>
            <person name="Murat C."/>
            <person name="Sun H."/>
            <person name="Tunlid A."/>
            <person name="Henrissat B."/>
            <person name="Grigoriev I.V."/>
            <person name="Hibbett D.S."/>
            <person name="Martin F."/>
            <person name="Nordberg H.P."/>
            <person name="Cantor M.N."/>
            <person name="Hua S.X."/>
        </authorList>
    </citation>
    <scope>NUCLEOTIDE SEQUENCE [LARGE SCALE GENOMIC DNA]</scope>
    <source>
        <strain evidence="5 6">LaAM-08-1</strain>
    </source>
</reference>
<dbReference type="OrthoDB" id="3236053at2759"/>
<dbReference type="AlphaFoldDB" id="A0A0C9XQ97"/>
<dbReference type="Gene3D" id="2.130.10.10">
    <property type="entry name" value="YVTN repeat-like/Quinoprotein amine dehydrogenase"/>
    <property type="match status" value="2"/>
</dbReference>
<name>A0A0C9XQ97_9AGAR</name>
<dbReference type="Proteomes" id="UP000054477">
    <property type="component" value="Unassembled WGS sequence"/>
</dbReference>
<feature type="compositionally biased region" description="Basic and acidic residues" evidence="4">
    <location>
        <begin position="744"/>
        <end position="756"/>
    </location>
</feature>
<gene>
    <name evidence="5" type="ORF">K443DRAFT_676451</name>
</gene>
<feature type="repeat" description="WD" evidence="3">
    <location>
        <begin position="786"/>
        <end position="820"/>
    </location>
</feature>
<dbReference type="PROSITE" id="PS50082">
    <property type="entry name" value="WD_REPEATS_2"/>
    <property type="match status" value="1"/>
</dbReference>
<keyword evidence="2" id="KW-0677">Repeat</keyword>
<evidence type="ECO:0000256" key="4">
    <source>
        <dbReference type="SAM" id="MobiDB-lite"/>
    </source>
</evidence>
<evidence type="ECO:0000313" key="5">
    <source>
        <dbReference type="EMBL" id="KIK03789.1"/>
    </source>
</evidence>
<feature type="compositionally biased region" description="Polar residues" evidence="4">
    <location>
        <begin position="471"/>
        <end position="488"/>
    </location>
</feature>
<dbReference type="Pfam" id="PF00400">
    <property type="entry name" value="WD40"/>
    <property type="match status" value="1"/>
</dbReference>
<keyword evidence="1 3" id="KW-0853">WD repeat</keyword>
<keyword evidence="6" id="KW-1185">Reference proteome</keyword>
<dbReference type="STRING" id="1095629.A0A0C9XQ97"/>
<feature type="region of interest" description="Disordered" evidence="4">
    <location>
        <begin position="200"/>
        <end position="238"/>
    </location>
</feature>
<organism evidence="5 6">
    <name type="scientific">Laccaria amethystina LaAM-08-1</name>
    <dbReference type="NCBI Taxonomy" id="1095629"/>
    <lineage>
        <taxon>Eukaryota</taxon>
        <taxon>Fungi</taxon>
        <taxon>Dikarya</taxon>
        <taxon>Basidiomycota</taxon>
        <taxon>Agaricomycotina</taxon>
        <taxon>Agaricomycetes</taxon>
        <taxon>Agaricomycetidae</taxon>
        <taxon>Agaricales</taxon>
        <taxon>Agaricineae</taxon>
        <taxon>Hydnangiaceae</taxon>
        <taxon>Laccaria</taxon>
    </lineage>
</organism>